<accession>A0A2D4FB12</accession>
<organism evidence="1">
    <name type="scientific">Micrurus corallinus</name>
    <name type="common">Brazilian coral snake</name>
    <dbReference type="NCBI Taxonomy" id="54390"/>
    <lineage>
        <taxon>Eukaryota</taxon>
        <taxon>Metazoa</taxon>
        <taxon>Chordata</taxon>
        <taxon>Craniata</taxon>
        <taxon>Vertebrata</taxon>
        <taxon>Euteleostomi</taxon>
        <taxon>Lepidosauria</taxon>
        <taxon>Squamata</taxon>
        <taxon>Bifurcata</taxon>
        <taxon>Unidentata</taxon>
        <taxon>Episquamata</taxon>
        <taxon>Toxicofera</taxon>
        <taxon>Serpentes</taxon>
        <taxon>Colubroidea</taxon>
        <taxon>Elapidae</taxon>
        <taxon>Elapinae</taxon>
        <taxon>Micrurus</taxon>
    </lineage>
</organism>
<sequence length="107" mass="12523">MPDRSFRIRILKILKLRLEKKELNNQSAYLKSVLKKRIPSEKKKCLGFNRKIIVTFLQILGKIILPHSINPYHSKLGAFFGQTVETEISFIDCLHLLVLLQDFLHHV</sequence>
<protein>
    <submittedName>
        <fullName evidence="1">Uncharacterized protein</fullName>
    </submittedName>
</protein>
<dbReference type="AlphaFoldDB" id="A0A2D4FB12"/>
<reference evidence="1" key="1">
    <citation type="submission" date="2017-07" db="EMBL/GenBank/DDBJ databases">
        <authorList>
            <person name="Mikheyev A."/>
            <person name="Grau M."/>
        </authorList>
    </citation>
    <scope>NUCLEOTIDE SEQUENCE</scope>
    <source>
        <tissue evidence="1">Venom_gland</tissue>
    </source>
</reference>
<reference evidence="1" key="2">
    <citation type="submission" date="2017-11" db="EMBL/GenBank/DDBJ databases">
        <title>Coralsnake Venomics: Analyses of Venom Gland Transcriptomes and Proteomes of Six Brazilian Taxa.</title>
        <authorList>
            <person name="Aird S.D."/>
            <person name="Jorge da Silva N."/>
            <person name="Qiu L."/>
            <person name="Villar-Briones A."/>
            <person name="Aparecida-Saddi V."/>
            <person name="Campos-Telles M.P."/>
            <person name="Grau M."/>
            <person name="Mikheyev A.S."/>
        </authorList>
    </citation>
    <scope>NUCLEOTIDE SEQUENCE</scope>
    <source>
        <tissue evidence="1">Venom_gland</tissue>
    </source>
</reference>
<evidence type="ECO:0000313" key="1">
    <source>
        <dbReference type="EMBL" id="LAA44671.1"/>
    </source>
</evidence>
<dbReference type="EMBL" id="IACJ01064408">
    <property type="protein sequence ID" value="LAA44671.1"/>
    <property type="molecule type" value="Transcribed_RNA"/>
</dbReference>
<proteinExistence type="predicted"/>
<name>A0A2D4FB12_MICCO</name>